<evidence type="ECO:0000313" key="5">
    <source>
        <dbReference type="RefSeq" id="XP_032805169.1"/>
    </source>
</evidence>
<feature type="compositionally biased region" description="Basic and acidic residues" evidence="1">
    <location>
        <begin position="283"/>
        <end position="309"/>
    </location>
</feature>
<feature type="compositionally biased region" description="Basic residues" evidence="1">
    <location>
        <begin position="273"/>
        <end position="282"/>
    </location>
</feature>
<feature type="signal peptide" evidence="2">
    <location>
        <begin position="1"/>
        <end position="24"/>
    </location>
</feature>
<dbReference type="AlphaFoldDB" id="A0AAJ7ST64"/>
<dbReference type="RefSeq" id="XP_032805168.1">
    <property type="nucleotide sequence ID" value="XM_032949277.1"/>
</dbReference>
<feature type="region of interest" description="Disordered" evidence="1">
    <location>
        <begin position="262"/>
        <end position="311"/>
    </location>
</feature>
<accession>A0AAJ7ST64</accession>
<dbReference type="RefSeq" id="XP_032805169.1">
    <property type="nucleotide sequence ID" value="XM_032949278.1"/>
</dbReference>
<evidence type="ECO:0000256" key="1">
    <source>
        <dbReference type="SAM" id="MobiDB-lite"/>
    </source>
</evidence>
<dbReference type="GeneID" id="116940036"/>
<feature type="region of interest" description="Disordered" evidence="1">
    <location>
        <begin position="182"/>
        <end position="208"/>
    </location>
</feature>
<feature type="compositionally biased region" description="Basic and acidic residues" evidence="1">
    <location>
        <begin position="182"/>
        <end position="196"/>
    </location>
</feature>
<keyword evidence="2" id="KW-0732">Signal</keyword>
<dbReference type="Proteomes" id="UP001318040">
    <property type="component" value="Chromosome 7"/>
</dbReference>
<protein>
    <submittedName>
        <fullName evidence="4 5">Uncharacterized protein LOC116940036 isoform X2</fullName>
    </submittedName>
</protein>
<evidence type="ECO:0000313" key="4">
    <source>
        <dbReference type="RefSeq" id="XP_032805168.1"/>
    </source>
</evidence>
<sequence length="358" mass="38504">MGTARVAQLGVAAALLLALLAARAAPLPVASSVSSSSSPSSSFSSTSSAPCISADLHKVIRGNMGLLQFNVDRVLQAYKGMADVEISEHEAVLSAAEPCVRRAEAVPSPSHLSGAFALYGALVATLCERAHLPDGSEVRAICRAVVALLEDTPFLPPRSGEEQGDVEAVTTPAAAEVTTVVGRKEGEQQQQTEKKTVKAQSGGESANDSVVVATEAPGVENRTETAAAWVAGTSVASTAPRLNNLRGEQYTEAGIADVRNVTATSEEEEQWRRTNHHQQQRRRPQEDDKHSEAEKHQKEVDKEVDERSQSRWPCLPSHVKHATSLHGSSDSRIVMFALFQRFQQFLTQVSKRLNVCRP</sequence>
<organism evidence="3 4">
    <name type="scientific">Petromyzon marinus</name>
    <name type="common">Sea lamprey</name>
    <dbReference type="NCBI Taxonomy" id="7757"/>
    <lineage>
        <taxon>Eukaryota</taxon>
        <taxon>Metazoa</taxon>
        <taxon>Chordata</taxon>
        <taxon>Craniata</taxon>
        <taxon>Vertebrata</taxon>
        <taxon>Cyclostomata</taxon>
        <taxon>Hyperoartia</taxon>
        <taxon>Petromyzontiformes</taxon>
        <taxon>Petromyzontidae</taxon>
        <taxon>Petromyzon</taxon>
    </lineage>
</organism>
<reference evidence="4 5" key="1">
    <citation type="submission" date="2025-04" db="UniProtKB">
        <authorList>
            <consortium name="RefSeq"/>
        </authorList>
    </citation>
    <scope>IDENTIFICATION</scope>
    <source>
        <tissue evidence="4 5">Sperm</tissue>
    </source>
</reference>
<keyword evidence="3" id="KW-1185">Reference proteome</keyword>
<proteinExistence type="predicted"/>
<evidence type="ECO:0000313" key="3">
    <source>
        <dbReference type="Proteomes" id="UP001318040"/>
    </source>
</evidence>
<gene>
    <name evidence="4 5" type="primary">LOC116940036</name>
</gene>
<feature type="compositionally biased region" description="Polar residues" evidence="1">
    <location>
        <begin position="198"/>
        <end position="208"/>
    </location>
</feature>
<evidence type="ECO:0000256" key="2">
    <source>
        <dbReference type="SAM" id="SignalP"/>
    </source>
</evidence>
<feature type="chain" id="PRO_5044709264" evidence="2">
    <location>
        <begin position="25"/>
        <end position="358"/>
    </location>
</feature>
<name>A0AAJ7ST64_PETMA</name>